<proteinExistence type="predicted"/>
<evidence type="ECO:0000256" key="1">
    <source>
        <dbReference type="SAM" id="MobiDB-lite"/>
    </source>
</evidence>
<comment type="caution">
    <text evidence="2">The sequence shown here is derived from an EMBL/GenBank/DDBJ whole genome shotgun (WGS) entry which is preliminary data.</text>
</comment>
<dbReference type="AlphaFoldDB" id="A0A2T5M6B4"/>
<dbReference type="VEuPathDB" id="FungiDB:P175DRAFT_017814"/>
<reference evidence="2 3" key="1">
    <citation type="journal article" date="2018" name="Proc. Natl. Acad. Sci. U.S.A.">
        <title>Linking secondary metabolites to gene clusters through genome sequencing of six diverse Aspergillus species.</title>
        <authorList>
            <person name="Kaerboelling I."/>
            <person name="Vesth T.C."/>
            <person name="Frisvad J.C."/>
            <person name="Nybo J.L."/>
            <person name="Theobald S."/>
            <person name="Kuo A."/>
            <person name="Bowyer P."/>
            <person name="Matsuda Y."/>
            <person name="Mondo S."/>
            <person name="Lyhne E.K."/>
            <person name="Kogle M.E."/>
            <person name="Clum A."/>
            <person name="Lipzen A."/>
            <person name="Salamov A."/>
            <person name="Ngan C.Y."/>
            <person name="Daum C."/>
            <person name="Chiniquy J."/>
            <person name="Barry K."/>
            <person name="LaButti K."/>
            <person name="Haridas S."/>
            <person name="Simmons B.A."/>
            <person name="Magnuson J.K."/>
            <person name="Mortensen U.H."/>
            <person name="Larsen T.O."/>
            <person name="Grigoriev I.V."/>
            <person name="Baker S.E."/>
            <person name="Andersen M.R."/>
        </authorList>
    </citation>
    <scope>NUCLEOTIDE SEQUENCE [LARGE SCALE GENOMIC DNA]</scope>
    <source>
        <strain evidence="2 3">IBT 24754</strain>
    </source>
</reference>
<evidence type="ECO:0000313" key="2">
    <source>
        <dbReference type="EMBL" id="PTU24046.1"/>
    </source>
</evidence>
<name>A0A2T5M6B4_9EURO</name>
<feature type="region of interest" description="Disordered" evidence="1">
    <location>
        <begin position="1"/>
        <end position="21"/>
    </location>
</feature>
<accession>A0A2T5M6B4</accession>
<dbReference type="RefSeq" id="XP_040755438.1">
    <property type="nucleotide sequence ID" value="XM_040892511.1"/>
</dbReference>
<dbReference type="EMBL" id="MSFN02000001">
    <property type="protein sequence ID" value="PTU24046.1"/>
    <property type="molecule type" value="Genomic_DNA"/>
</dbReference>
<gene>
    <name evidence="2" type="ORF">P175DRAFT_017814</name>
</gene>
<dbReference type="Proteomes" id="UP000244073">
    <property type="component" value="Unassembled WGS sequence"/>
</dbReference>
<organism evidence="2 3">
    <name type="scientific">Aspergillus ochraceoroseus IBT 24754</name>
    <dbReference type="NCBI Taxonomy" id="1392256"/>
    <lineage>
        <taxon>Eukaryota</taxon>
        <taxon>Fungi</taxon>
        <taxon>Dikarya</taxon>
        <taxon>Ascomycota</taxon>
        <taxon>Pezizomycotina</taxon>
        <taxon>Eurotiomycetes</taxon>
        <taxon>Eurotiomycetidae</taxon>
        <taxon>Eurotiales</taxon>
        <taxon>Aspergillaceae</taxon>
        <taxon>Aspergillus</taxon>
        <taxon>Aspergillus subgen. Nidulantes</taxon>
    </lineage>
</organism>
<dbReference type="OrthoDB" id="3845at2759"/>
<sequence>MTSIRSQPPPPHSFKREKRHWREEHRPTLCLVPSLHIPMMLSLFSRRMSRVSQSLPRFTTTQRWSSSISQRPGSDRVRFPGAVNSKFTTDMSFVNPSNTPSIPTYRVMDSDGVLVDKSRKPPNVSNEQVLTWYKNMLTGRWGKEQISK</sequence>
<dbReference type="GeneID" id="63809393"/>
<evidence type="ECO:0000313" key="3">
    <source>
        <dbReference type="Proteomes" id="UP000244073"/>
    </source>
</evidence>
<protein>
    <submittedName>
        <fullName evidence="2">Uncharacterized protein</fullName>
    </submittedName>
</protein>
<dbReference type="Gene3D" id="3.40.50.970">
    <property type="match status" value="1"/>
</dbReference>